<evidence type="ECO:0000256" key="5">
    <source>
        <dbReference type="PROSITE-ProRule" id="PRU00042"/>
    </source>
</evidence>
<dbReference type="GO" id="GO:0008270">
    <property type="term" value="F:zinc ion binding"/>
    <property type="evidence" value="ECO:0007669"/>
    <property type="project" value="UniProtKB-KW"/>
</dbReference>
<proteinExistence type="predicted"/>
<feature type="compositionally biased region" description="Basic residues" evidence="6">
    <location>
        <begin position="210"/>
        <end position="221"/>
    </location>
</feature>
<dbReference type="InterPro" id="IPR036236">
    <property type="entry name" value="Znf_C2H2_sf"/>
</dbReference>
<dbReference type="Proteomes" id="UP000268162">
    <property type="component" value="Unassembled WGS sequence"/>
</dbReference>
<keyword evidence="3 5" id="KW-0863">Zinc-finger</keyword>
<dbReference type="EMBL" id="ML002414">
    <property type="protein sequence ID" value="RKP38025.1"/>
    <property type="molecule type" value="Genomic_DNA"/>
</dbReference>
<dbReference type="PANTHER" id="PTHR23057">
    <property type="entry name" value="JUXTAPOSED WITH ANOTHER ZINC FINGER PROTEIN 1"/>
    <property type="match status" value="1"/>
</dbReference>
<keyword evidence="2" id="KW-0677">Repeat</keyword>
<evidence type="ECO:0000256" key="6">
    <source>
        <dbReference type="SAM" id="MobiDB-lite"/>
    </source>
</evidence>
<feature type="domain" description="C2H2-type" evidence="7">
    <location>
        <begin position="249"/>
        <end position="274"/>
    </location>
</feature>
<feature type="compositionally biased region" description="Basic and acidic residues" evidence="6">
    <location>
        <begin position="240"/>
        <end position="249"/>
    </location>
</feature>
<gene>
    <name evidence="8" type="ORF">BJ085DRAFT_30997</name>
</gene>
<evidence type="ECO:0000256" key="4">
    <source>
        <dbReference type="ARBA" id="ARBA00022833"/>
    </source>
</evidence>
<accession>A0A4P9ZWI9</accession>
<keyword evidence="9" id="KW-1185">Reference proteome</keyword>
<evidence type="ECO:0000313" key="9">
    <source>
        <dbReference type="Proteomes" id="UP000268162"/>
    </source>
</evidence>
<dbReference type="AlphaFoldDB" id="A0A4P9ZWI9"/>
<dbReference type="InterPro" id="IPR051580">
    <property type="entry name" value="ZnF-Chromatin_assoc"/>
</dbReference>
<feature type="domain" description="C2H2-type" evidence="7">
    <location>
        <begin position="288"/>
        <end position="318"/>
    </location>
</feature>
<dbReference type="OrthoDB" id="3269380at2759"/>
<dbReference type="STRING" id="215637.A0A4P9ZWI9"/>
<dbReference type="PROSITE" id="PS50157">
    <property type="entry name" value="ZINC_FINGER_C2H2_2"/>
    <property type="match status" value="2"/>
</dbReference>
<evidence type="ECO:0000259" key="7">
    <source>
        <dbReference type="PROSITE" id="PS50157"/>
    </source>
</evidence>
<dbReference type="SUPFAM" id="SSF57667">
    <property type="entry name" value="beta-beta-alpha zinc fingers"/>
    <property type="match status" value="2"/>
</dbReference>
<dbReference type="SMART" id="SM00355">
    <property type="entry name" value="ZnF_C2H2"/>
    <property type="match status" value="2"/>
</dbReference>
<keyword evidence="1" id="KW-0479">Metal-binding</keyword>
<feature type="compositionally biased region" description="Low complexity" evidence="6">
    <location>
        <begin position="222"/>
        <end position="236"/>
    </location>
</feature>
<dbReference type="Gene3D" id="3.30.160.60">
    <property type="entry name" value="Classic Zinc Finger"/>
    <property type="match status" value="2"/>
</dbReference>
<dbReference type="PANTHER" id="PTHR23057:SF0">
    <property type="entry name" value="JUXTAPOSED WITH ANOTHER ZINC FINGER PROTEIN 1"/>
    <property type="match status" value="1"/>
</dbReference>
<evidence type="ECO:0000256" key="3">
    <source>
        <dbReference type="ARBA" id="ARBA00022771"/>
    </source>
</evidence>
<evidence type="ECO:0000313" key="8">
    <source>
        <dbReference type="EMBL" id="RKP38025.1"/>
    </source>
</evidence>
<reference evidence="9" key="1">
    <citation type="journal article" date="2018" name="Nat. Microbiol.">
        <title>Leveraging single-cell genomics to expand the fungal tree of life.</title>
        <authorList>
            <person name="Ahrendt S.R."/>
            <person name="Quandt C.A."/>
            <person name="Ciobanu D."/>
            <person name="Clum A."/>
            <person name="Salamov A."/>
            <person name="Andreopoulos B."/>
            <person name="Cheng J.F."/>
            <person name="Woyke T."/>
            <person name="Pelin A."/>
            <person name="Henrissat B."/>
            <person name="Reynolds N.K."/>
            <person name="Benny G.L."/>
            <person name="Smith M.E."/>
            <person name="James T.Y."/>
            <person name="Grigoriev I.V."/>
        </authorList>
    </citation>
    <scope>NUCLEOTIDE SEQUENCE [LARGE SCALE GENOMIC DNA]</scope>
    <source>
        <strain evidence="9">RSA 468</strain>
    </source>
</reference>
<feature type="region of interest" description="Disordered" evidence="6">
    <location>
        <begin position="164"/>
        <end position="249"/>
    </location>
</feature>
<sequence>MPAPMALATSFKDSPLDLFDFTSASDSSGSCTPTNLDDDFFYPRELETTFCRDFSCCGLVLEDLHDLLQHYEECHVRLESDVPLETPALFEDGWTSSSDSDPSAHPSPYLKAATAASFMKHTGGASLYPEELLPYPQDELSLAAFDAAMLKAASALSIPPREAMLSSSSVPSTPTTAVSTPAPSTPASTAASSPRKKRPATSDADVAPRPAKKAAVSRKSKSASSSATSSDAESGAENGGKPEVREKPYRCPIEGCGKSYKNPNGLKYHNLHGHCQAGADGEGIPRPFTCTFEDCKKTYKNLNGLKYHVQHTHTPKAPEVVVAQEAIQV</sequence>
<dbReference type="InterPro" id="IPR013087">
    <property type="entry name" value="Znf_C2H2_type"/>
</dbReference>
<protein>
    <recommendedName>
        <fullName evidence="7">C2H2-type domain-containing protein</fullName>
    </recommendedName>
</protein>
<feature type="compositionally biased region" description="Low complexity" evidence="6">
    <location>
        <begin position="166"/>
        <end position="193"/>
    </location>
</feature>
<evidence type="ECO:0000256" key="1">
    <source>
        <dbReference type="ARBA" id="ARBA00022723"/>
    </source>
</evidence>
<keyword evidence="4" id="KW-0862">Zinc</keyword>
<organism evidence="8 9">
    <name type="scientific">Dimargaris cristalligena</name>
    <dbReference type="NCBI Taxonomy" id="215637"/>
    <lineage>
        <taxon>Eukaryota</taxon>
        <taxon>Fungi</taxon>
        <taxon>Fungi incertae sedis</taxon>
        <taxon>Zoopagomycota</taxon>
        <taxon>Kickxellomycotina</taxon>
        <taxon>Dimargaritomycetes</taxon>
        <taxon>Dimargaritales</taxon>
        <taxon>Dimargaritaceae</taxon>
        <taxon>Dimargaris</taxon>
    </lineage>
</organism>
<dbReference type="GO" id="GO:0005634">
    <property type="term" value="C:nucleus"/>
    <property type="evidence" value="ECO:0007669"/>
    <property type="project" value="TreeGrafter"/>
</dbReference>
<dbReference type="PROSITE" id="PS00028">
    <property type="entry name" value="ZINC_FINGER_C2H2_1"/>
    <property type="match status" value="2"/>
</dbReference>
<name>A0A4P9ZWI9_9FUNG</name>
<evidence type="ECO:0000256" key="2">
    <source>
        <dbReference type="ARBA" id="ARBA00022737"/>
    </source>
</evidence>